<dbReference type="EMBL" id="ARZY01000012">
    <property type="protein sequence ID" value="EWH10419.1"/>
    <property type="molecule type" value="Genomic_DNA"/>
</dbReference>
<dbReference type="Pfam" id="PF08808">
    <property type="entry name" value="RES"/>
    <property type="match status" value="1"/>
</dbReference>
<protein>
    <submittedName>
        <fullName evidence="2">RES domain-containing protein</fullName>
    </submittedName>
</protein>
<organism evidence="2 3">
    <name type="scientific">Catenovulum agarivorans DS-2</name>
    <dbReference type="NCBI Taxonomy" id="1328313"/>
    <lineage>
        <taxon>Bacteria</taxon>
        <taxon>Pseudomonadati</taxon>
        <taxon>Pseudomonadota</taxon>
        <taxon>Gammaproteobacteria</taxon>
        <taxon>Alteromonadales</taxon>
        <taxon>Alteromonadaceae</taxon>
        <taxon>Catenovulum</taxon>
    </lineage>
</organism>
<evidence type="ECO:0000313" key="3">
    <source>
        <dbReference type="Proteomes" id="UP000019276"/>
    </source>
</evidence>
<dbReference type="eggNOG" id="COG5654">
    <property type="taxonomic scope" value="Bacteria"/>
</dbReference>
<keyword evidence="3" id="KW-1185">Reference proteome</keyword>
<evidence type="ECO:0000313" key="2">
    <source>
        <dbReference type="EMBL" id="EWH10419.1"/>
    </source>
</evidence>
<dbReference type="Proteomes" id="UP000019276">
    <property type="component" value="Unassembled WGS sequence"/>
</dbReference>
<evidence type="ECO:0000259" key="1">
    <source>
        <dbReference type="SMART" id="SM00953"/>
    </source>
</evidence>
<gene>
    <name evidence="2" type="ORF">DS2_08098</name>
</gene>
<dbReference type="SMART" id="SM00953">
    <property type="entry name" value="RES"/>
    <property type="match status" value="1"/>
</dbReference>
<dbReference type="InterPro" id="IPR014914">
    <property type="entry name" value="RES_dom"/>
</dbReference>
<feature type="domain" description="RES" evidence="1">
    <location>
        <begin position="16"/>
        <end position="139"/>
    </location>
</feature>
<comment type="caution">
    <text evidence="2">The sequence shown here is derived from an EMBL/GenBank/DDBJ whole genome shotgun (WGS) entry which is preliminary data.</text>
</comment>
<proteinExistence type="predicted"/>
<dbReference type="OrthoDB" id="9789501at2"/>
<reference evidence="2 3" key="1">
    <citation type="journal article" date="2014" name="Genome Announc.">
        <title>Draft Genome Sequence of the Agar-Degrading Bacterium Catenovulum sp. Strain DS-2, Isolated from Intestines of Haliotis diversicolor.</title>
        <authorList>
            <person name="Shan D."/>
            <person name="Li X."/>
            <person name="Gu Z."/>
            <person name="Wei G."/>
            <person name="Gao Z."/>
            <person name="Shao Z."/>
        </authorList>
    </citation>
    <scope>NUCLEOTIDE SEQUENCE [LARGE SCALE GENOMIC DNA]</scope>
    <source>
        <strain evidence="2 3">DS-2</strain>
    </source>
</reference>
<dbReference type="PATRIC" id="fig|1328313.3.peg.1654"/>
<dbReference type="STRING" id="1328313.DS2_08098"/>
<dbReference type="RefSeq" id="WP_035014227.1">
    <property type="nucleotide sequence ID" value="NZ_ARZY01000012.1"/>
</dbReference>
<name>W7QC26_9ALTE</name>
<accession>W7QC26</accession>
<sequence>MIAIYRIVKKKWAASAFDGEGARLFGGRWNNKGKACIYAASSESLALLEILVHLESDAILNSYTLLKSKLPTTEIMTLGTLPKNWQAEPAPAQTAVIGDQWLKSGKSLALQVPSVIVPREYNYLINPLHPAMKTVLASVEEIEISIDSRLV</sequence>
<dbReference type="AlphaFoldDB" id="W7QC26"/>